<dbReference type="eggNOG" id="ENOG5033J02">
    <property type="taxonomic scope" value="Bacteria"/>
</dbReference>
<proteinExistence type="predicted"/>
<evidence type="ECO:0000313" key="1">
    <source>
        <dbReference type="EMBL" id="EKV30047.1"/>
    </source>
</evidence>
<dbReference type="Proteomes" id="UP000009881">
    <property type="component" value="Unassembled WGS sequence"/>
</dbReference>
<evidence type="ECO:0000313" key="2">
    <source>
        <dbReference type="Proteomes" id="UP000009881"/>
    </source>
</evidence>
<keyword evidence="2" id="KW-1185">Reference proteome</keyword>
<protein>
    <submittedName>
        <fullName evidence="1">Uncharacterized protein</fullName>
    </submittedName>
</protein>
<dbReference type="OrthoDB" id="8450391at2"/>
<reference evidence="1 2" key="1">
    <citation type="journal article" date="2013" name="Genome Announc.">
        <title>Draft Genome Sequence of an Alphaproteobacterium, Caenispirillum salinarum AK4(T), Isolated from a Solar Saltern.</title>
        <authorList>
            <person name="Khatri I."/>
            <person name="Singh A."/>
            <person name="Korpole S."/>
            <person name="Pinnaka A.K."/>
            <person name="Subramanian S."/>
        </authorList>
    </citation>
    <scope>NUCLEOTIDE SEQUENCE [LARGE SCALE GENOMIC DNA]</scope>
    <source>
        <strain evidence="1 2">AK4</strain>
    </source>
</reference>
<dbReference type="EMBL" id="ANHY01000010">
    <property type="protein sequence ID" value="EKV30047.1"/>
    <property type="molecule type" value="Genomic_DNA"/>
</dbReference>
<organism evidence="1 2">
    <name type="scientific">Caenispirillum salinarum AK4</name>
    <dbReference type="NCBI Taxonomy" id="1238182"/>
    <lineage>
        <taxon>Bacteria</taxon>
        <taxon>Pseudomonadati</taxon>
        <taxon>Pseudomonadota</taxon>
        <taxon>Alphaproteobacteria</taxon>
        <taxon>Rhodospirillales</taxon>
        <taxon>Novispirillaceae</taxon>
        <taxon>Caenispirillum</taxon>
    </lineage>
</organism>
<sequence length="86" mass="9709">MTEHADPLNVPRQGCCKFSVAIYNANARDALKENRPYDVYDEKWAEERNVEVVADTADEARAKVLEQHPESEGFVVTGVEKLPFSI</sequence>
<dbReference type="RefSeq" id="WP_009540788.1">
    <property type="nucleotide sequence ID" value="NZ_ANHY01000010.1"/>
</dbReference>
<gene>
    <name evidence="1" type="ORF">C882_0128</name>
</gene>
<name>K9GXQ7_9PROT</name>
<dbReference type="AlphaFoldDB" id="K9GXQ7"/>
<accession>K9GXQ7</accession>
<comment type="caution">
    <text evidence="1">The sequence shown here is derived from an EMBL/GenBank/DDBJ whole genome shotgun (WGS) entry which is preliminary data.</text>
</comment>